<proteinExistence type="predicted"/>
<sequence length="121" mass="13399">MSYNSRFIVDVAKLLIQYAVNGKLVSYKELSDCFGNAIAPRNTGGPIGVISEACSQAGLPLLSAIVVNSSTGMPGEGFFILFKELKGEMQLKPWDEWRQECEKIWAVKDWEPLMDVLNGAR</sequence>
<gene>
    <name evidence="1" type="ORF">DFR58_12442</name>
</gene>
<name>A0A369ARW7_9FIRM</name>
<comment type="caution">
    <text evidence="1">The sequence shown here is derived from an EMBL/GenBank/DDBJ whole genome shotgun (WGS) entry which is preliminary data.</text>
</comment>
<dbReference type="Proteomes" id="UP000253034">
    <property type="component" value="Unassembled WGS sequence"/>
</dbReference>
<protein>
    <submittedName>
        <fullName evidence="1">Uncharacterized protein</fullName>
    </submittedName>
</protein>
<dbReference type="AlphaFoldDB" id="A0A369ARW7"/>
<reference evidence="1 2" key="1">
    <citation type="submission" date="2018-07" db="EMBL/GenBank/DDBJ databases">
        <title>Genomic Encyclopedia of Type Strains, Phase IV (KMG-IV): sequencing the most valuable type-strain genomes for metagenomic binning, comparative biology and taxonomic classification.</title>
        <authorList>
            <person name="Goeker M."/>
        </authorList>
    </citation>
    <scope>NUCLEOTIDE SEQUENCE [LARGE SCALE GENOMIC DNA]</scope>
    <source>
        <strain evidence="1 2">DSM 27016</strain>
    </source>
</reference>
<dbReference type="OrthoDB" id="9779761at2"/>
<accession>A0A369ARW7</accession>
<dbReference type="RefSeq" id="WP_114299081.1">
    <property type="nucleotide sequence ID" value="NZ_QPJT01000024.1"/>
</dbReference>
<keyword evidence="2" id="KW-1185">Reference proteome</keyword>
<dbReference type="EMBL" id="QPJT01000024">
    <property type="protein sequence ID" value="RCX12092.1"/>
    <property type="molecule type" value="Genomic_DNA"/>
</dbReference>
<evidence type="ECO:0000313" key="2">
    <source>
        <dbReference type="Proteomes" id="UP000253034"/>
    </source>
</evidence>
<evidence type="ECO:0000313" key="1">
    <source>
        <dbReference type="EMBL" id="RCX12092.1"/>
    </source>
</evidence>
<organism evidence="1 2">
    <name type="scientific">Anaerobacterium chartisolvens</name>
    <dbReference type="NCBI Taxonomy" id="1297424"/>
    <lineage>
        <taxon>Bacteria</taxon>
        <taxon>Bacillati</taxon>
        <taxon>Bacillota</taxon>
        <taxon>Clostridia</taxon>
        <taxon>Eubacteriales</taxon>
        <taxon>Oscillospiraceae</taxon>
        <taxon>Anaerobacterium</taxon>
    </lineage>
</organism>